<dbReference type="AlphaFoldDB" id="A0A0A1UYA7"/>
<evidence type="ECO:0000256" key="1">
    <source>
        <dbReference type="SAM" id="MobiDB-lite"/>
    </source>
</evidence>
<dbReference type="Proteomes" id="UP000030151">
    <property type="component" value="Unassembled WGS sequence"/>
</dbReference>
<protein>
    <submittedName>
        <fullName evidence="2">Uncharacterized protein</fullName>
    </submittedName>
</protein>
<dbReference type="eggNOG" id="ENOG502R0P1">
    <property type="taxonomic scope" value="Eukaryota"/>
</dbReference>
<dbReference type="EMBL" id="JELW01000005">
    <property type="protein sequence ID" value="EXV02341.1"/>
    <property type="molecule type" value="Genomic_DNA"/>
</dbReference>
<organism evidence="2 3">
    <name type="scientific">Metarhizium robertsii</name>
    <dbReference type="NCBI Taxonomy" id="568076"/>
    <lineage>
        <taxon>Eukaryota</taxon>
        <taxon>Fungi</taxon>
        <taxon>Dikarya</taxon>
        <taxon>Ascomycota</taxon>
        <taxon>Pezizomycotina</taxon>
        <taxon>Sordariomycetes</taxon>
        <taxon>Hypocreomycetidae</taxon>
        <taxon>Hypocreales</taxon>
        <taxon>Clavicipitaceae</taxon>
        <taxon>Metarhizium</taxon>
    </lineage>
</organism>
<dbReference type="HOGENOM" id="CLU_104266_0_0_1"/>
<sequence>MAGPSFNKKKPSYNSSPQLPLSNHFFRQKTQEQPVSLADMKSLLEDSPGPSSPPSPAPPAPPPYTPSNNIKGKYRAHNDFHFKGGSARIKLQKDMNFPPLIGPWKYDEKTHNDAIWIAHMDIHFKDVCATMEQGLYWSQDNIDPTGSKVFHNSWGNFAEDGFTRGRQFHLIDLAEDPQWKASLVVYAPKVKALSEFRIQNLSVDNIADMTAFTGDGRWIYAYNRGDPGQNFNAIYDDMPLRGWWPWPKNAHI</sequence>
<reference evidence="2 3" key="1">
    <citation type="submission" date="2014-02" db="EMBL/GenBank/DDBJ databases">
        <title>The genome sequence of the entomopathogenic fungus Metarhizium robertsii ARSEF 2575.</title>
        <authorList>
            <person name="Giuliano Garisto Donzelli B."/>
            <person name="Roe B.A."/>
            <person name="Macmil S.L."/>
            <person name="Krasnoff S.B."/>
            <person name="Gibson D.M."/>
        </authorList>
    </citation>
    <scope>NUCLEOTIDE SEQUENCE [LARGE SCALE GENOMIC DNA]</scope>
    <source>
        <strain evidence="2 3">ARSEF 2575</strain>
    </source>
</reference>
<gene>
    <name evidence="2" type="ORF">X797_004471</name>
</gene>
<dbReference type="OrthoDB" id="4589291at2759"/>
<evidence type="ECO:0000313" key="3">
    <source>
        <dbReference type="Proteomes" id="UP000030151"/>
    </source>
</evidence>
<proteinExistence type="predicted"/>
<evidence type="ECO:0000313" key="2">
    <source>
        <dbReference type="EMBL" id="EXV02341.1"/>
    </source>
</evidence>
<feature type="region of interest" description="Disordered" evidence="1">
    <location>
        <begin position="1"/>
        <end position="71"/>
    </location>
</feature>
<accession>A0A0A1UYA7</accession>
<name>A0A0A1UYA7_9HYPO</name>
<feature type="compositionally biased region" description="Polar residues" evidence="1">
    <location>
        <begin position="12"/>
        <end position="21"/>
    </location>
</feature>
<feature type="compositionally biased region" description="Pro residues" evidence="1">
    <location>
        <begin position="50"/>
        <end position="65"/>
    </location>
</feature>
<comment type="caution">
    <text evidence="2">The sequence shown here is derived from an EMBL/GenBank/DDBJ whole genome shotgun (WGS) entry which is preliminary data.</text>
</comment>